<evidence type="ECO:0000313" key="4">
    <source>
        <dbReference type="Proteomes" id="UP001556367"/>
    </source>
</evidence>
<dbReference type="EMBL" id="JASNQZ010000006">
    <property type="protein sequence ID" value="KAL0955962.1"/>
    <property type="molecule type" value="Genomic_DNA"/>
</dbReference>
<keyword evidence="2" id="KW-0812">Transmembrane</keyword>
<evidence type="ECO:0000256" key="1">
    <source>
        <dbReference type="SAM" id="MobiDB-lite"/>
    </source>
</evidence>
<name>A0ABR3JJU0_9AGAR</name>
<feature type="transmembrane region" description="Helical" evidence="2">
    <location>
        <begin position="28"/>
        <end position="53"/>
    </location>
</feature>
<accession>A0ABR3JJU0</accession>
<gene>
    <name evidence="3" type="ORF">HGRIS_002144</name>
</gene>
<sequence>MAPTPISTTPSAAVGSSENDAGYNSKTVGIAVGASLGGSVFLILVAILGLLLYKKRKNSKSDLEKAPVNETPSFLTQLRTRLSTRRKQAVNSMFDVISHPMHQSISTRDWQTISSTPPTPNTRVSRHTFYPSPNRI</sequence>
<dbReference type="Proteomes" id="UP001556367">
    <property type="component" value="Unassembled WGS sequence"/>
</dbReference>
<protein>
    <submittedName>
        <fullName evidence="3">Uncharacterized protein</fullName>
    </submittedName>
</protein>
<evidence type="ECO:0000256" key="2">
    <source>
        <dbReference type="SAM" id="Phobius"/>
    </source>
</evidence>
<reference evidence="4" key="1">
    <citation type="submission" date="2024-06" db="EMBL/GenBank/DDBJ databases">
        <title>Multi-omics analyses provide insights into the biosynthesis of the anticancer antibiotic pleurotin in Hohenbuehelia grisea.</title>
        <authorList>
            <person name="Weaver J.A."/>
            <person name="Alberti F."/>
        </authorList>
    </citation>
    <scope>NUCLEOTIDE SEQUENCE [LARGE SCALE GENOMIC DNA]</scope>
    <source>
        <strain evidence="4">T-177</strain>
    </source>
</reference>
<proteinExistence type="predicted"/>
<evidence type="ECO:0000313" key="3">
    <source>
        <dbReference type="EMBL" id="KAL0955962.1"/>
    </source>
</evidence>
<keyword evidence="2" id="KW-0472">Membrane</keyword>
<keyword evidence="4" id="KW-1185">Reference proteome</keyword>
<organism evidence="3 4">
    <name type="scientific">Hohenbuehelia grisea</name>
    <dbReference type="NCBI Taxonomy" id="104357"/>
    <lineage>
        <taxon>Eukaryota</taxon>
        <taxon>Fungi</taxon>
        <taxon>Dikarya</taxon>
        <taxon>Basidiomycota</taxon>
        <taxon>Agaricomycotina</taxon>
        <taxon>Agaricomycetes</taxon>
        <taxon>Agaricomycetidae</taxon>
        <taxon>Agaricales</taxon>
        <taxon>Pleurotineae</taxon>
        <taxon>Pleurotaceae</taxon>
        <taxon>Hohenbuehelia</taxon>
    </lineage>
</organism>
<feature type="compositionally biased region" description="Polar residues" evidence="1">
    <location>
        <begin position="107"/>
        <end position="116"/>
    </location>
</feature>
<feature type="region of interest" description="Disordered" evidence="1">
    <location>
        <begin position="107"/>
        <end position="136"/>
    </location>
</feature>
<comment type="caution">
    <text evidence="3">The sequence shown here is derived from an EMBL/GenBank/DDBJ whole genome shotgun (WGS) entry which is preliminary data.</text>
</comment>
<keyword evidence="2" id="KW-1133">Transmembrane helix</keyword>